<comment type="subcellular location">
    <subcellularLocation>
        <location evidence="1 8">Cytoplasm</location>
    </subcellularLocation>
</comment>
<keyword evidence="12" id="KW-0328">Glycosyltransferase</keyword>
<proteinExistence type="inferred from homology"/>
<dbReference type="PANTHER" id="PTHR43707">
    <property type="entry name" value="HISTIDYL-TRNA SYNTHETASE"/>
    <property type="match status" value="1"/>
</dbReference>
<dbReference type="Gene3D" id="3.30.930.10">
    <property type="entry name" value="Bira Bifunctional Protein, Domain 2"/>
    <property type="match status" value="1"/>
</dbReference>
<comment type="subunit">
    <text evidence="4 8">Heteromultimer composed of HisG and HisZ subunits.</text>
</comment>
<comment type="function">
    <text evidence="7 8">Required for the first step of histidine biosynthesis. May allow the feedback regulation of ATP phosphoribosyltransferase activity by histidine.</text>
</comment>
<keyword evidence="8" id="KW-0368">Histidine biosynthesis</keyword>
<dbReference type="OrthoDB" id="9800814at2"/>
<dbReference type="AlphaFoldDB" id="A0A1G6I2S6"/>
<comment type="pathway">
    <text evidence="2 8">Amino-acid biosynthesis; L-histidine biosynthesis; L-histidine from 5-phospho-alpha-D-ribose 1-diphosphate: step 1/9.</text>
</comment>
<dbReference type="GO" id="GO:0000105">
    <property type="term" value="P:L-histidine biosynthetic process"/>
    <property type="evidence" value="ECO:0007669"/>
    <property type="project" value="UniProtKB-UniRule"/>
</dbReference>
<evidence type="ECO:0000256" key="10">
    <source>
        <dbReference type="SAM" id="MobiDB-lite"/>
    </source>
</evidence>
<protein>
    <recommendedName>
        <fullName evidence="5 8">ATP phosphoribosyltransferase regulatory subunit</fullName>
    </recommendedName>
</protein>
<dbReference type="CDD" id="cd00773">
    <property type="entry name" value="HisRS-like_core"/>
    <property type="match status" value="1"/>
</dbReference>
<feature type="binding site" evidence="9">
    <location>
        <position position="125"/>
    </location>
    <ligand>
        <name>L-histidine</name>
        <dbReference type="ChEBI" id="CHEBI:57595"/>
    </ligand>
</feature>
<dbReference type="InterPro" id="IPR006195">
    <property type="entry name" value="aa-tRNA-synth_II"/>
</dbReference>
<feature type="compositionally biased region" description="Basic and acidic residues" evidence="10">
    <location>
        <begin position="375"/>
        <end position="388"/>
    </location>
</feature>
<evidence type="ECO:0000256" key="4">
    <source>
        <dbReference type="ARBA" id="ARBA00011496"/>
    </source>
</evidence>
<dbReference type="InterPro" id="IPR004517">
    <property type="entry name" value="HisZ"/>
</dbReference>
<evidence type="ECO:0000256" key="7">
    <source>
        <dbReference type="ARBA" id="ARBA00025246"/>
    </source>
</evidence>
<dbReference type="Pfam" id="PF13393">
    <property type="entry name" value="tRNA-synt_His"/>
    <property type="match status" value="1"/>
</dbReference>
<evidence type="ECO:0000256" key="3">
    <source>
        <dbReference type="ARBA" id="ARBA00005539"/>
    </source>
</evidence>
<evidence type="ECO:0000256" key="1">
    <source>
        <dbReference type="ARBA" id="ARBA00004496"/>
    </source>
</evidence>
<dbReference type="PROSITE" id="PS50862">
    <property type="entry name" value="AA_TRNA_LIGASE_II"/>
    <property type="match status" value="1"/>
</dbReference>
<dbReference type="GO" id="GO:0006427">
    <property type="term" value="P:histidyl-tRNA aminoacylation"/>
    <property type="evidence" value="ECO:0007669"/>
    <property type="project" value="TreeGrafter"/>
</dbReference>
<sequence>MAKPREFEKPTGVRDFPPALVAKKKWVEQRVGERFRAWGYREVITPALEYFETVGKASAIEEHKLFKLLDSQGRTLVLRPDQTAPIARVVATMMRKESLPLRLCYHGNVFRAQEREAGRNAERFQSGVELVGDDSPEADAEVVALAVEALTACGVENIRVSIGHIGLLDALLKEYLPDPEVARLKDSLGRRNLVEFRERVQALELTESNRERLLSLLTIRGGREALDRLGRHSHTEAVTAAIFHLQAMWDALQDWDVADAVDLDLTLVGSLEYYTGMYFEGYGAKGSYLLSGGRYDQLLEQFDRPSPARGFALKTDQLLMASSGGEDRPERVALVYPRRWRRQACRTASQMRREGKNVAMFVAETGVYPAEDAFDRVEEVSGHDENRSAPDGGDA</sequence>
<dbReference type="Proteomes" id="UP000199387">
    <property type="component" value="Unassembled WGS sequence"/>
</dbReference>
<keyword evidence="13" id="KW-1185">Reference proteome</keyword>
<dbReference type="EMBL" id="FMZA01000002">
    <property type="protein sequence ID" value="SDC00728.1"/>
    <property type="molecule type" value="Genomic_DNA"/>
</dbReference>
<evidence type="ECO:0000256" key="6">
    <source>
        <dbReference type="ARBA" id="ARBA00022490"/>
    </source>
</evidence>
<dbReference type="GO" id="GO:0005737">
    <property type="term" value="C:cytoplasm"/>
    <property type="evidence" value="ECO:0007669"/>
    <property type="project" value="UniProtKB-SubCell"/>
</dbReference>
<feature type="binding site" evidence="9">
    <location>
        <position position="129"/>
    </location>
    <ligand>
        <name>L-histidine</name>
        <dbReference type="ChEBI" id="CHEBI:57595"/>
    </ligand>
</feature>
<accession>A0A1G6I2S6</accession>
<dbReference type="NCBIfam" id="TIGR00443">
    <property type="entry name" value="hisZ_biosyn_reg"/>
    <property type="match status" value="1"/>
</dbReference>
<dbReference type="PIRSF" id="PIRSF001549">
    <property type="entry name" value="His-tRNA_synth"/>
    <property type="match status" value="1"/>
</dbReference>
<dbReference type="SUPFAM" id="SSF55681">
    <property type="entry name" value="Class II aaRS and biotin synthetases"/>
    <property type="match status" value="1"/>
</dbReference>
<evidence type="ECO:0000256" key="5">
    <source>
        <dbReference type="ARBA" id="ARBA00020397"/>
    </source>
</evidence>
<comment type="miscellaneous">
    <text evidence="8">This function is generally fulfilled by the C-terminal part of HisG, which is missing in some bacteria such as this one.</text>
</comment>
<reference evidence="12 13" key="1">
    <citation type="submission" date="2016-10" db="EMBL/GenBank/DDBJ databases">
        <authorList>
            <person name="de Groot N.N."/>
        </authorList>
    </citation>
    <scope>NUCLEOTIDE SEQUENCE [LARGE SCALE GENOMIC DNA]</scope>
    <source>
        <strain evidence="12 13">DSM 45514</strain>
    </source>
</reference>
<evidence type="ECO:0000313" key="13">
    <source>
        <dbReference type="Proteomes" id="UP000199387"/>
    </source>
</evidence>
<evidence type="ECO:0000313" key="12">
    <source>
        <dbReference type="EMBL" id="SDC00728.1"/>
    </source>
</evidence>
<evidence type="ECO:0000256" key="8">
    <source>
        <dbReference type="HAMAP-Rule" id="MF_00125"/>
    </source>
</evidence>
<evidence type="ECO:0000256" key="9">
    <source>
        <dbReference type="PIRSR" id="PIRSR001549-1"/>
    </source>
</evidence>
<dbReference type="HAMAP" id="MF_00125">
    <property type="entry name" value="HisZ"/>
    <property type="match status" value="1"/>
</dbReference>
<feature type="domain" description="Aminoacyl-transfer RNA synthetases class-II family profile" evidence="11">
    <location>
        <begin position="27"/>
        <end position="395"/>
    </location>
</feature>
<evidence type="ECO:0000256" key="2">
    <source>
        <dbReference type="ARBA" id="ARBA00004667"/>
    </source>
</evidence>
<dbReference type="InterPro" id="IPR045864">
    <property type="entry name" value="aa-tRNA-synth_II/BPL/LPL"/>
</dbReference>
<feature type="region of interest" description="Disordered" evidence="10">
    <location>
        <begin position="375"/>
        <end position="395"/>
    </location>
</feature>
<name>A0A1G6I2S6_9BACL</name>
<dbReference type="PANTHER" id="PTHR43707:SF1">
    <property type="entry name" value="HISTIDINE--TRNA LIGASE, MITOCHONDRIAL-RELATED"/>
    <property type="match status" value="1"/>
</dbReference>
<dbReference type="GO" id="GO:0016757">
    <property type="term" value="F:glycosyltransferase activity"/>
    <property type="evidence" value="ECO:0007669"/>
    <property type="project" value="UniProtKB-KW"/>
</dbReference>
<dbReference type="STRING" id="1236220.SAMN04488112_10219"/>
<dbReference type="InterPro" id="IPR041715">
    <property type="entry name" value="HisRS-like_core"/>
</dbReference>
<keyword evidence="6 8" id="KW-0963">Cytoplasm</keyword>
<comment type="similarity">
    <text evidence="3 8">Belongs to the class-II aminoacyl-tRNA synthetase family. HisZ subfamily.</text>
</comment>
<organism evidence="12 13">
    <name type="scientific">Melghirimyces thermohalophilus</name>
    <dbReference type="NCBI Taxonomy" id="1236220"/>
    <lineage>
        <taxon>Bacteria</taxon>
        <taxon>Bacillati</taxon>
        <taxon>Bacillota</taxon>
        <taxon>Bacilli</taxon>
        <taxon>Bacillales</taxon>
        <taxon>Thermoactinomycetaceae</taxon>
        <taxon>Melghirimyces</taxon>
    </lineage>
</organism>
<evidence type="ECO:0000259" key="11">
    <source>
        <dbReference type="PROSITE" id="PS50862"/>
    </source>
</evidence>
<dbReference type="InterPro" id="IPR004516">
    <property type="entry name" value="HisRS/HisZ"/>
</dbReference>
<feature type="binding site" evidence="9">
    <location>
        <begin position="81"/>
        <end position="83"/>
    </location>
    <ligand>
        <name>L-histidine</name>
        <dbReference type="ChEBI" id="CHEBI:57595"/>
    </ligand>
</feature>
<dbReference type="GO" id="GO:0004821">
    <property type="term" value="F:histidine-tRNA ligase activity"/>
    <property type="evidence" value="ECO:0007669"/>
    <property type="project" value="TreeGrafter"/>
</dbReference>
<feature type="binding site" evidence="9">
    <location>
        <position position="111"/>
    </location>
    <ligand>
        <name>L-histidine</name>
        <dbReference type="ChEBI" id="CHEBI:57595"/>
    </ligand>
</feature>
<dbReference type="RefSeq" id="WP_091565862.1">
    <property type="nucleotide sequence ID" value="NZ_FMZA01000002.1"/>
</dbReference>
<keyword evidence="12" id="KW-0808">Transferase</keyword>
<feature type="binding site" evidence="9">
    <location>
        <begin position="273"/>
        <end position="274"/>
    </location>
    <ligand>
        <name>L-histidine</name>
        <dbReference type="ChEBI" id="CHEBI:57595"/>
    </ligand>
</feature>
<keyword evidence="8" id="KW-0028">Amino-acid biosynthesis</keyword>
<gene>
    <name evidence="8" type="primary">hisZ</name>
    <name evidence="12" type="ORF">SAMN04488112_10219</name>
</gene>
<dbReference type="UniPathway" id="UPA00031">
    <property type="reaction ID" value="UER00006"/>
</dbReference>
<dbReference type="GO" id="GO:0140096">
    <property type="term" value="F:catalytic activity, acting on a protein"/>
    <property type="evidence" value="ECO:0007669"/>
    <property type="project" value="UniProtKB-ARBA"/>
</dbReference>